<sequence>MARDHDINAGANIGTSASQQEHENSYYTLDYYNLPKISNCIISPFLVYPEVKQTHESSQTRAI</sequence>
<protein>
    <submittedName>
        <fullName evidence="2">Uncharacterized protein</fullName>
    </submittedName>
</protein>
<feature type="region of interest" description="Disordered" evidence="1">
    <location>
        <begin position="1"/>
        <end position="22"/>
    </location>
</feature>
<evidence type="ECO:0000256" key="1">
    <source>
        <dbReference type="SAM" id="MobiDB-lite"/>
    </source>
</evidence>
<accession>A0ABD2AUM1</accession>
<dbReference type="Proteomes" id="UP001607302">
    <property type="component" value="Unassembled WGS sequence"/>
</dbReference>
<proteinExistence type="predicted"/>
<reference evidence="2 3" key="1">
    <citation type="journal article" date="2024" name="Ann. Entomol. Soc. Am.">
        <title>Genomic analyses of the southern and eastern yellowjacket wasps (Hymenoptera: Vespidae) reveal evolutionary signatures of social life.</title>
        <authorList>
            <person name="Catto M.A."/>
            <person name="Caine P.B."/>
            <person name="Orr S.E."/>
            <person name="Hunt B.G."/>
            <person name="Goodisman M.A.D."/>
        </authorList>
    </citation>
    <scope>NUCLEOTIDE SEQUENCE [LARGE SCALE GENOMIC DNA]</scope>
    <source>
        <strain evidence="2">233</strain>
        <tissue evidence="2">Head and thorax</tissue>
    </source>
</reference>
<evidence type="ECO:0000313" key="2">
    <source>
        <dbReference type="EMBL" id="KAL2724317.1"/>
    </source>
</evidence>
<name>A0ABD2AUM1_VESSQ</name>
<gene>
    <name evidence="2" type="ORF">V1478_008830</name>
</gene>
<dbReference type="EMBL" id="JAUDFV010000139">
    <property type="protein sequence ID" value="KAL2724317.1"/>
    <property type="molecule type" value="Genomic_DNA"/>
</dbReference>
<organism evidence="2 3">
    <name type="scientific">Vespula squamosa</name>
    <name type="common">Southern yellow jacket</name>
    <name type="synonym">Wasp</name>
    <dbReference type="NCBI Taxonomy" id="30214"/>
    <lineage>
        <taxon>Eukaryota</taxon>
        <taxon>Metazoa</taxon>
        <taxon>Ecdysozoa</taxon>
        <taxon>Arthropoda</taxon>
        <taxon>Hexapoda</taxon>
        <taxon>Insecta</taxon>
        <taxon>Pterygota</taxon>
        <taxon>Neoptera</taxon>
        <taxon>Endopterygota</taxon>
        <taxon>Hymenoptera</taxon>
        <taxon>Apocrita</taxon>
        <taxon>Aculeata</taxon>
        <taxon>Vespoidea</taxon>
        <taxon>Vespidae</taxon>
        <taxon>Vespinae</taxon>
        <taxon>Vespula</taxon>
    </lineage>
</organism>
<comment type="caution">
    <text evidence="2">The sequence shown here is derived from an EMBL/GenBank/DDBJ whole genome shotgun (WGS) entry which is preliminary data.</text>
</comment>
<keyword evidence="3" id="KW-1185">Reference proteome</keyword>
<dbReference type="AlphaFoldDB" id="A0ABD2AUM1"/>
<evidence type="ECO:0000313" key="3">
    <source>
        <dbReference type="Proteomes" id="UP001607302"/>
    </source>
</evidence>